<dbReference type="InterPro" id="IPR041561">
    <property type="entry name" value="PglD_N"/>
</dbReference>
<evidence type="ECO:0000256" key="3">
    <source>
        <dbReference type="PIRSR" id="PIRSR620019-2"/>
    </source>
</evidence>
<protein>
    <submittedName>
        <fullName evidence="5">Acetyltransferase</fullName>
    </submittedName>
</protein>
<dbReference type="Pfam" id="PF17836">
    <property type="entry name" value="PglD_N"/>
    <property type="match status" value="1"/>
</dbReference>
<feature type="binding site" evidence="3">
    <location>
        <position position="133"/>
    </location>
    <ligand>
        <name>acetyl-CoA</name>
        <dbReference type="ChEBI" id="CHEBI:57288"/>
    </ligand>
</feature>
<dbReference type="PANTHER" id="PTHR43300">
    <property type="entry name" value="ACETYLTRANSFERASE"/>
    <property type="match status" value="1"/>
</dbReference>
<evidence type="ECO:0000313" key="5">
    <source>
        <dbReference type="EMBL" id="RMB63830.1"/>
    </source>
</evidence>
<dbReference type="CDD" id="cd03360">
    <property type="entry name" value="LbH_AT_putative"/>
    <property type="match status" value="1"/>
</dbReference>
<comment type="similarity">
    <text evidence="1">Belongs to the transferase hexapeptide repeat family.</text>
</comment>
<feature type="active site" description="Proton acceptor" evidence="2">
    <location>
        <position position="124"/>
    </location>
</feature>
<name>A0A3M0GGL7_9FLAO</name>
<dbReference type="InterPro" id="IPR050179">
    <property type="entry name" value="Trans_hexapeptide_repeat"/>
</dbReference>
<keyword evidence="5" id="KW-0808">Transferase</keyword>
<dbReference type="OrthoDB" id="9794407at2"/>
<dbReference type="RefSeq" id="WP_121915626.1">
    <property type="nucleotide sequence ID" value="NZ_REFV01000001.1"/>
</dbReference>
<feature type="binding site" evidence="3">
    <location>
        <begin position="7"/>
        <end position="9"/>
    </location>
    <ligand>
        <name>substrate</name>
    </ligand>
</feature>
<dbReference type="SUPFAM" id="SSF51161">
    <property type="entry name" value="Trimeric LpxA-like enzymes"/>
    <property type="match status" value="1"/>
</dbReference>
<proteinExistence type="inferred from homology"/>
<organism evidence="5 6">
    <name type="scientific">Dokdonia sinensis</name>
    <dbReference type="NCBI Taxonomy" id="2479847"/>
    <lineage>
        <taxon>Bacteria</taxon>
        <taxon>Pseudomonadati</taxon>
        <taxon>Bacteroidota</taxon>
        <taxon>Flavobacteriia</taxon>
        <taxon>Flavobacteriales</taxon>
        <taxon>Flavobacteriaceae</taxon>
        <taxon>Dokdonia</taxon>
    </lineage>
</organism>
<dbReference type="InterPro" id="IPR020019">
    <property type="entry name" value="AcTrfase_PglD-like"/>
</dbReference>
<dbReference type="InterPro" id="IPR011004">
    <property type="entry name" value="Trimer_LpxA-like_sf"/>
</dbReference>
<keyword evidence="6" id="KW-1185">Reference proteome</keyword>
<feature type="binding site" evidence="3">
    <location>
        <position position="59"/>
    </location>
    <ligand>
        <name>substrate</name>
    </ligand>
</feature>
<dbReference type="Proteomes" id="UP000281985">
    <property type="component" value="Unassembled WGS sequence"/>
</dbReference>
<reference evidence="5 6" key="1">
    <citation type="submission" date="2018-10" db="EMBL/GenBank/DDBJ databases">
        <title>Dokdonia luteus sp. nov., isolated from sea water.</title>
        <authorList>
            <person name="Zhou L.Y."/>
            <person name="Du Z.J."/>
        </authorList>
    </citation>
    <scope>NUCLEOTIDE SEQUENCE [LARGE SCALE GENOMIC DNA]</scope>
    <source>
        <strain evidence="5 6">SH27</strain>
    </source>
</reference>
<dbReference type="GO" id="GO:0016740">
    <property type="term" value="F:transferase activity"/>
    <property type="evidence" value="ECO:0007669"/>
    <property type="project" value="UniProtKB-KW"/>
</dbReference>
<dbReference type="Gene3D" id="2.160.10.10">
    <property type="entry name" value="Hexapeptide repeat proteins"/>
    <property type="match status" value="1"/>
</dbReference>
<evidence type="ECO:0000313" key="6">
    <source>
        <dbReference type="Proteomes" id="UP000281985"/>
    </source>
</evidence>
<feature type="site" description="Increases basicity of active site His" evidence="2">
    <location>
        <position position="125"/>
    </location>
</feature>
<evidence type="ECO:0000259" key="4">
    <source>
        <dbReference type="Pfam" id="PF17836"/>
    </source>
</evidence>
<dbReference type="InterPro" id="IPR001451">
    <property type="entry name" value="Hexapep"/>
</dbReference>
<gene>
    <name evidence="5" type="ORF">EAX61_00105</name>
</gene>
<accession>A0A3M0GGL7</accession>
<dbReference type="AlphaFoldDB" id="A0A3M0GGL7"/>
<sequence>MIVIGASGHAKVVLGIMEALDIAVTLVYDKDVAKKKIKSYSITHEEVFSNHETAVIAVGNNKVRSRLAKQYKGKFTVAIIHPSAIVDPSATIGEGSVVMPGAIVNADAQIGKHCIINSGAVIEHDCVIGDFAHISPKAVLAGNVTIGAGVQVGLNASVIQGKSIGKDAIIGAGAVVVHNIPSRCTAIGVPAKPIKFHDSATI</sequence>
<feature type="domain" description="PglD N-terminal" evidence="4">
    <location>
        <begin position="2"/>
        <end position="70"/>
    </location>
</feature>
<comment type="caution">
    <text evidence="5">The sequence shown here is derived from an EMBL/GenBank/DDBJ whole genome shotgun (WGS) entry which is preliminary data.</text>
</comment>
<dbReference type="PANTHER" id="PTHR43300:SF7">
    <property type="entry name" value="UDP-N-ACETYLBACILLOSAMINE N-ACETYLTRANSFERASE"/>
    <property type="match status" value="1"/>
</dbReference>
<dbReference type="Pfam" id="PF00132">
    <property type="entry name" value="Hexapep"/>
    <property type="match status" value="1"/>
</dbReference>
<dbReference type="NCBIfam" id="TIGR03570">
    <property type="entry name" value="NeuD_NnaD"/>
    <property type="match status" value="1"/>
</dbReference>
<dbReference type="Gene3D" id="3.40.50.20">
    <property type="match status" value="1"/>
</dbReference>
<dbReference type="EMBL" id="REFV01000001">
    <property type="protein sequence ID" value="RMB63830.1"/>
    <property type="molecule type" value="Genomic_DNA"/>
</dbReference>
<evidence type="ECO:0000256" key="1">
    <source>
        <dbReference type="ARBA" id="ARBA00007274"/>
    </source>
</evidence>
<evidence type="ECO:0000256" key="2">
    <source>
        <dbReference type="PIRSR" id="PIRSR620019-1"/>
    </source>
</evidence>